<dbReference type="RefSeq" id="WP_184571943.1">
    <property type="nucleotide sequence ID" value="NZ_JACHJL010000005.1"/>
</dbReference>
<feature type="compositionally biased region" description="Polar residues" evidence="1">
    <location>
        <begin position="37"/>
        <end position="56"/>
    </location>
</feature>
<evidence type="ECO:0000313" key="3">
    <source>
        <dbReference type="Proteomes" id="UP000588098"/>
    </source>
</evidence>
<organism evidence="2 3">
    <name type="scientific">Streptomyces zagrosensis</name>
    <dbReference type="NCBI Taxonomy" id="1042984"/>
    <lineage>
        <taxon>Bacteria</taxon>
        <taxon>Bacillati</taxon>
        <taxon>Actinomycetota</taxon>
        <taxon>Actinomycetes</taxon>
        <taxon>Kitasatosporales</taxon>
        <taxon>Streptomycetaceae</taxon>
        <taxon>Streptomyces</taxon>
    </lineage>
</organism>
<dbReference type="Proteomes" id="UP000588098">
    <property type="component" value="Unassembled WGS sequence"/>
</dbReference>
<feature type="compositionally biased region" description="Basic and acidic residues" evidence="1">
    <location>
        <begin position="84"/>
        <end position="99"/>
    </location>
</feature>
<name>A0A7W9UY12_9ACTN</name>
<reference evidence="2 3" key="1">
    <citation type="submission" date="2020-08" db="EMBL/GenBank/DDBJ databases">
        <title>Genomic Encyclopedia of Type Strains, Phase III (KMG-III): the genomes of soil and plant-associated and newly described type strains.</title>
        <authorList>
            <person name="Whitman W."/>
        </authorList>
    </citation>
    <scope>NUCLEOTIDE SEQUENCE [LARGE SCALE GENOMIC DNA]</scope>
    <source>
        <strain evidence="2 3">CECT 8305</strain>
    </source>
</reference>
<dbReference type="EMBL" id="JACHJL010000005">
    <property type="protein sequence ID" value="MBB5935463.1"/>
    <property type="molecule type" value="Genomic_DNA"/>
</dbReference>
<protein>
    <submittedName>
        <fullName evidence="2">Uncharacterized protein</fullName>
    </submittedName>
</protein>
<evidence type="ECO:0000256" key="1">
    <source>
        <dbReference type="SAM" id="MobiDB-lite"/>
    </source>
</evidence>
<sequence>MTLPNETPRLTAARVRSVGPAALSDRSAVTREPAESPLTSSPRSVLSESETPSTYGSPCASTPATGRRSRRTPPRTGDGYPVHGGDDQRHAADRADMADRGVTLPRRLRNGETQTGIGAVRLGVEAPWEPIPYHNDPAKRRQEQAR</sequence>
<proteinExistence type="predicted"/>
<gene>
    <name evidence="2" type="ORF">FHS42_002525</name>
</gene>
<feature type="region of interest" description="Disordered" evidence="1">
    <location>
        <begin position="1"/>
        <end position="115"/>
    </location>
</feature>
<accession>A0A7W9UY12</accession>
<dbReference type="AlphaFoldDB" id="A0A7W9UY12"/>
<evidence type="ECO:0000313" key="2">
    <source>
        <dbReference type="EMBL" id="MBB5935463.1"/>
    </source>
</evidence>
<keyword evidence="3" id="KW-1185">Reference proteome</keyword>
<comment type="caution">
    <text evidence="2">The sequence shown here is derived from an EMBL/GenBank/DDBJ whole genome shotgun (WGS) entry which is preliminary data.</text>
</comment>